<proteinExistence type="predicted"/>
<feature type="region of interest" description="Disordered" evidence="1">
    <location>
        <begin position="1"/>
        <end position="24"/>
    </location>
</feature>
<sequence>MATSNSNSTATAPPRPPSPGLGAVPLSSAIDDLLRFVLATRAAAPDDTGLSLSPAYCTRLLDDGDLFAKLAAGLVQCVEEGRMPSPPAVVGVPVAEDDGSEEREREWEALLLEKGAELKQVIYLVTFNWCDSCSYIEDGKLEIRVDN</sequence>
<comment type="caution">
    <text evidence="2">The sequence shown here is derived from an EMBL/GenBank/DDBJ whole genome shotgun (WGS) entry which is preliminary data.</text>
</comment>
<gene>
    <name evidence="2" type="primary">ga24540</name>
    <name evidence="2" type="ORF">PR202_ga24540</name>
</gene>
<evidence type="ECO:0000313" key="2">
    <source>
        <dbReference type="EMBL" id="GJN06780.1"/>
    </source>
</evidence>
<evidence type="ECO:0000256" key="1">
    <source>
        <dbReference type="SAM" id="MobiDB-lite"/>
    </source>
</evidence>
<dbReference type="AlphaFoldDB" id="A0AAV5D983"/>
<evidence type="ECO:0000313" key="3">
    <source>
        <dbReference type="Proteomes" id="UP001054889"/>
    </source>
</evidence>
<reference evidence="2" key="1">
    <citation type="journal article" date="2018" name="DNA Res.">
        <title>Multiple hybrid de novo genome assembly of finger millet, an orphan allotetraploid crop.</title>
        <authorList>
            <person name="Hatakeyama M."/>
            <person name="Aluri S."/>
            <person name="Balachadran M.T."/>
            <person name="Sivarajan S.R."/>
            <person name="Patrignani A."/>
            <person name="Gruter S."/>
            <person name="Poveda L."/>
            <person name="Shimizu-Inatsugi R."/>
            <person name="Baeten J."/>
            <person name="Francoijs K.J."/>
            <person name="Nataraja K.N."/>
            <person name="Reddy Y.A.N."/>
            <person name="Phadnis S."/>
            <person name="Ravikumar R.L."/>
            <person name="Schlapbach R."/>
            <person name="Sreeman S.M."/>
            <person name="Shimizu K.K."/>
        </authorList>
    </citation>
    <scope>NUCLEOTIDE SEQUENCE</scope>
</reference>
<dbReference type="Proteomes" id="UP001054889">
    <property type="component" value="Unassembled WGS sequence"/>
</dbReference>
<organism evidence="2 3">
    <name type="scientific">Eleusine coracana subsp. coracana</name>
    <dbReference type="NCBI Taxonomy" id="191504"/>
    <lineage>
        <taxon>Eukaryota</taxon>
        <taxon>Viridiplantae</taxon>
        <taxon>Streptophyta</taxon>
        <taxon>Embryophyta</taxon>
        <taxon>Tracheophyta</taxon>
        <taxon>Spermatophyta</taxon>
        <taxon>Magnoliopsida</taxon>
        <taxon>Liliopsida</taxon>
        <taxon>Poales</taxon>
        <taxon>Poaceae</taxon>
        <taxon>PACMAD clade</taxon>
        <taxon>Chloridoideae</taxon>
        <taxon>Cynodonteae</taxon>
        <taxon>Eleusininae</taxon>
        <taxon>Eleusine</taxon>
    </lineage>
</organism>
<protein>
    <submittedName>
        <fullName evidence="2">Uncharacterized protein</fullName>
    </submittedName>
</protein>
<dbReference type="EMBL" id="BQKI01000013">
    <property type="protein sequence ID" value="GJN06780.1"/>
    <property type="molecule type" value="Genomic_DNA"/>
</dbReference>
<accession>A0AAV5D983</accession>
<keyword evidence="3" id="KW-1185">Reference proteome</keyword>
<reference evidence="2" key="2">
    <citation type="submission" date="2021-12" db="EMBL/GenBank/DDBJ databases">
        <title>Resequencing data analysis of finger millet.</title>
        <authorList>
            <person name="Hatakeyama M."/>
            <person name="Aluri S."/>
            <person name="Balachadran M.T."/>
            <person name="Sivarajan S.R."/>
            <person name="Poveda L."/>
            <person name="Shimizu-Inatsugi R."/>
            <person name="Schlapbach R."/>
            <person name="Sreeman S.M."/>
            <person name="Shimizu K.K."/>
        </authorList>
    </citation>
    <scope>NUCLEOTIDE SEQUENCE</scope>
</reference>
<name>A0AAV5D983_ELECO</name>